<dbReference type="InterPro" id="IPR003593">
    <property type="entry name" value="AAA+_ATPase"/>
</dbReference>
<feature type="domain" description="ABC transporter" evidence="10">
    <location>
        <begin position="630"/>
        <end position="864"/>
    </location>
</feature>
<evidence type="ECO:0000313" key="14">
    <source>
        <dbReference type="Proteomes" id="UP001370348"/>
    </source>
</evidence>
<keyword evidence="5" id="KW-0813">Transport</keyword>
<evidence type="ECO:0000256" key="1">
    <source>
        <dbReference type="ARBA" id="ARBA00004651"/>
    </source>
</evidence>
<evidence type="ECO:0000256" key="9">
    <source>
        <dbReference type="SAM" id="Phobius"/>
    </source>
</evidence>
<dbReference type="PANTHER" id="PTHR24221">
    <property type="entry name" value="ATP-BINDING CASSETTE SUB-FAMILY B"/>
    <property type="match status" value="1"/>
</dbReference>
<evidence type="ECO:0000256" key="7">
    <source>
        <dbReference type="ARBA" id="ARBA00023136"/>
    </source>
</evidence>
<keyword evidence="4 13" id="KW-0067">ATP-binding</keyword>
<dbReference type="Gene3D" id="1.20.1560.10">
    <property type="entry name" value="ABC transporter type 1, transmembrane domain"/>
    <property type="match status" value="1"/>
</dbReference>
<proteinExistence type="predicted"/>
<protein>
    <submittedName>
        <fullName evidence="13">ATP-binding cassette domain-containing protein</fullName>
    </submittedName>
</protein>
<accession>A0ABZ2LLR1</accession>
<dbReference type="InterPro" id="IPR011527">
    <property type="entry name" value="ABC1_TM_dom"/>
</dbReference>
<evidence type="ECO:0000256" key="3">
    <source>
        <dbReference type="ARBA" id="ARBA00022741"/>
    </source>
</evidence>
<dbReference type="SUPFAM" id="SSF90123">
    <property type="entry name" value="ABC transporter transmembrane region"/>
    <property type="match status" value="1"/>
</dbReference>
<dbReference type="GO" id="GO:0005524">
    <property type="term" value="F:ATP binding"/>
    <property type="evidence" value="ECO:0007669"/>
    <property type="project" value="UniProtKB-KW"/>
</dbReference>
<dbReference type="RefSeq" id="WP_394821476.1">
    <property type="nucleotide sequence ID" value="NZ_CP089984.1"/>
</dbReference>
<dbReference type="Pfam" id="PF03412">
    <property type="entry name" value="Peptidase_C39"/>
    <property type="match status" value="1"/>
</dbReference>
<dbReference type="Gene3D" id="3.40.50.300">
    <property type="entry name" value="P-loop containing nucleotide triphosphate hydrolases"/>
    <property type="match status" value="1"/>
</dbReference>
<feature type="domain" description="ABC transmembrane type-1" evidence="11">
    <location>
        <begin position="311"/>
        <end position="549"/>
    </location>
</feature>
<feature type="transmembrane region" description="Helical" evidence="9">
    <location>
        <begin position="530"/>
        <end position="552"/>
    </location>
</feature>
<evidence type="ECO:0000256" key="5">
    <source>
        <dbReference type="ARBA" id="ARBA00022927"/>
    </source>
</evidence>
<comment type="subcellular location">
    <subcellularLocation>
        <location evidence="1">Cell membrane</location>
        <topology evidence="1">Multi-pass membrane protein</topology>
    </subcellularLocation>
</comment>
<dbReference type="PANTHER" id="PTHR24221:SF654">
    <property type="entry name" value="ATP-BINDING CASSETTE SUB-FAMILY B MEMBER 6"/>
    <property type="match status" value="1"/>
</dbReference>
<keyword evidence="8" id="KW-0080">Bacteriocin transport</keyword>
<dbReference type="Gene3D" id="3.90.70.10">
    <property type="entry name" value="Cysteine proteinases"/>
    <property type="match status" value="1"/>
</dbReference>
<feature type="domain" description="Peptidase C39" evidence="12">
    <location>
        <begin position="12"/>
        <end position="136"/>
    </location>
</feature>
<feature type="transmembrane region" description="Helical" evidence="9">
    <location>
        <begin position="564"/>
        <end position="585"/>
    </location>
</feature>
<organism evidence="13 14">
    <name type="scientific">Pendulispora albinea</name>
    <dbReference type="NCBI Taxonomy" id="2741071"/>
    <lineage>
        <taxon>Bacteria</taxon>
        <taxon>Pseudomonadati</taxon>
        <taxon>Myxococcota</taxon>
        <taxon>Myxococcia</taxon>
        <taxon>Myxococcales</taxon>
        <taxon>Sorangiineae</taxon>
        <taxon>Pendulisporaceae</taxon>
        <taxon>Pendulispora</taxon>
    </lineage>
</organism>
<keyword evidence="2 9" id="KW-0812">Transmembrane</keyword>
<dbReference type="PROSITE" id="PS50893">
    <property type="entry name" value="ABC_TRANSPORTER_2"/>
    <property type="match status" value="1"/>
</dbReference>
<dbReference type="Proteomes" id="UP001370348">
    <property type="component" value="Chromosome"/>
</dbReference>
<dbReference type="InterPro" id="IPR003439">
    <property type="entry name" value="ABC_transporter-like_ATP-bd"/>
</dbReference>
<evidence type="ECO:0000259" key="11">
    <source>
        <dbReference type="PROSITE" id="PS50929"/>
    </source>
</evidence>
<dbReference type="Pfam" id="PF00005">
    <property type="entry name" value="ABC_tran"/>
    <property type="match status" value="1"/>
</dbReference>
<dbReference type="PROSITE" id="PS50929">
    <property type="entry name" value="ABC_TM1F"/>
    <property type="match status" value="1"/>
</dbReference>
<gene>
    <name evidence="13" type="ORF">LZC94_28875</name>
</gene>
<feature type="transmembrane region" description="Helical" evidence="9">
    <location>
        <begin position="449"/>
        <end position="466"/>
    </location>
</feature>
<dbReference type="EMBL" id="CP089984">
    <property type="protein sequence ID" value="WXB11859.1"/>
    <property type="molecule type" value="Genomic_DNA"/>
</dbReference>
<dbReference type="InterPro" id="IPR005074">
    <property type="entry name" value="Peptidase_C39"/>
</dbReference>
<evidence type="ECO:0000259" key="10">
    <source>
        <dbReference type="PROSITE" id="PS50893"/>
    </source>
</evidence>
<keyword evidence="6 9" id="KW-1133">Transmembrane helix</keyword>
<sequence length="902" mass="98680">MRRPFFAPEVIQTSMMDCGPASLKSLLEGLGVRVSYGRLREACQTEVDGTSIDALEDLAQRFGLDARQVMLPVDQLMLADPFPALLLTSDPAGALHFVVAWRRMGDLVQLMDPGRGRIWIGLPALRKLAFVHRTPMPATTWRAWAESEEFHEALRARLVRLRAQTMGARLTDLAQRDPTWRSFAALDAALRMTLSLVSERAIERGAAAASLCASLFERAREWLDSPGASDVAQSVIPSAYWSVTPMPVADEGIEHVMVAGAVLVRIFGEHADRAALSALPSELEAAVRERPARPLRQLGSMLRKDGVFAPAVLVASAAAASVGGAFEAVLLRGVIDIGRYLGVIEQRLAGLGLLVILFIILLVLDLTFAKGVLRMGARLETRLRVAFLSKIPRLHDRYFQSRPTSDMVHRCHAIHPVREVPLLGGRLLRSGMDLCVAAAGLLWVHPRGWPLVGLLVVASTAVPWLAQRAMSERDLRVRSFDGALSRYYLDALQGLIPVRAHGAERALRREHGRTALEWTRAAFDRLRAAVVIDAILQLAGSGLGVLLVFTYLAHSPEPVAMLLLVYWVLNVPVLGQEIARTALLYPSMRNRLLRLTEPLGALEDDDTPVSPTGESWRDVVPLSGGPGMQIELHDVSIRAAGHTILHNVDLAIAKGSHVAIAGPSGAGKSSLVGLLLGWHRPAAGEVLVDGVPLRGEHRTRIRAETAWVDPSVHLWNRSMLENLEYGASVDTNGRVGTILEDAALLDLVERLPNGLQTELGEGGTLVSGGEGQRVRLGRGMMRANSRLVILDEAFRGLAREHRQKLLARGRARWQGATLLCITHDILDTRSFDRVLVVEDGRVVEDGAPDELLARETSRYAAMFRTAQDVQHALWNGCSWRRVTIQDGRLSEADFAPREEVGG</sequence>
<keyword evidence="5" id="KW-0653">Protein transport</keyword>
<keyword evidence="14" id="KW-1185">Reference proteome</keyword>
<dbReference type="InterPro" id="IPR039421">
    <property type="entry name" value="Type_1_exporter"/>
</dbReference>
<evidence type="ECO:0000256" key="8">
    <source>
        <dbReference type="ARBA" id="ARBA00043264"/>
    </source>
</evidence>
<name>A0ABZ2LLR1_9BACT</name>
<keyword evidence="7 9" id="KW-0472">Membrane</keyword>
<dbReference type="PROSITE" id="PS50990">
    <property type="entry name" value="PEPTIDASE_C39"/>
    <property type="match status" value="1"/>
</dbReference>
<evidence type="ECO:0000256" key="2">
    <source>
        <dbReference type="ARBA" id="ARBA00022692"/>
    </source>
</evidence>
<reference evidence="13 14" key="1">
    <citation type="submission" date="2021-12" db="EMBL/GenBank/DDBJ databases">
        <title>Discovery of the Pendulisporaceae a myxobacterial family with distinct sporulation behavior and unique specialized metabolism.</title>
        <authorList>
            <person name="Garcia R."/>
            <person name="Popoff A."/>
            <person name="Bader C.D."/>
            <person name="Loehr J."/>
            <person name="Walesch S."/>
            <person name="Walt C."/>
            <person name="Boldt J."/>
            <person name="Bunk B."/>
            <person name="Haeckl F.J.F.P.J."/>
            <person name="Gunesch A.P."/>
            <person name="Birkelbach J."/>
            <person name="Nuebel U."/>
            <person name="Pietschmann T."/>
            <person name="Bach T."/>
            <person name="Mueller R."/>
        </authorList>
    </citation>
    <scope>NUCLEOTIDE SEQUENCE [LARGE SCALE GENOMIC DNA]</scope>
    <source>
        <strain evidence="13 14">MSr11954</strain>
    </source>
</reference>
<dbReference type="InterPro" id="IPR036640">
    <property type="entry name" value="ABC1_TM_sf"/>
</dbReference>
<evidence type="ECO:0000313" key="13">
    <source>
        <dbReference type="EMBL" id="WXB11859.1"/>
    </source>
</evidence>
<dbReference type="SMART" id="SM00382">
    <property type="entry name" value="AAA"/>
    <property type="match status" value="1"/>
</dbReference>
<evidence type="ECO:0000256" key="4">
    <source>
        <dbReference type="ARBA" id="ARBA00022840"/>
    </source>
</evidence>
<dbReference type="SUPFAM" id="SSF52540">
    <property type="entry name" value="P-loop containing nucleoside triphosphate hydrolases"/>
    <property type="match status" value="1"/>
</dbReference>
<evidence type="ECO:0000256" key="6">
    <source>
        <dbReference type="ARBA" id="ARBA00022989"/>
    </source>
</evidence>
<feature type="transmembrane region" description="Helical" evidence="9">
    <location>
        <begin position="351"/>
        <end position="373"/>
    </location>
</feature>
<feature type="transmembrane region" description="Helical" evidence="9">
    <location>
        <begin position="306"/>
        <end position="331"/>
    </location>
</feature>
<dbReference type="InterPro" id="IPR027417">
    <property type="entry name" value="P-loop_NTPase"/>
</dbReference>
<evidence type="ECO:0000259" key="12">
    <source>
        <dbReference type="PROSITE" id="PS50990"/>
    </source>
</evidence>
<keyword evidence="3" id="KW-0547">Nucleotide-binding</keyword>